<reference evidence="2 3" key="1">
    <citation type="journal article" date="2011" name="Stand. Genomic Sci.">
        <title>Complete genome sequence of Desulfobulbus propionicus type strain (1pr3).</title>
        <authorList>
            <person name="Pagani I."/>
            <person name="Lapidus A."/>
            <person name="Nolan M."/>
            <person name="Lucas S."/>
            <person name="Hammon N."/>
            <person name="Deshpande S."/>
            <person name="Cheng J.F."/>
            <person name="Chertkov O."/>
            <person name="Davenport K."/>
            <person name="Tapia R."/>
            <person name="Han C."/>
            <person name="Goodwin L."/>
            <person name="Pitluck S."/>
            <person name="Liolios K."/>
            <person name="Mavromatis K."/>
            <person name="Ivanova N."/>
            <person name="Mikhailova N."/>
            <person name="Pati A."/>
            <person name="Chen A."/>
            <person name="Palaniappan K."/>
            <person name="Land M."/>
            <person name="Hauser L."/>
            <person name="Chang Y.J."/>
            <person name="Jeffries C.D."/>
            <person name="Detter J.C."/>
            <person name="Brambilla E."/>
            <person name="Kannan K.P."/>
            <person name="Djao O.D."/>
            <person name="Rohde M."/>
            <person name="Pukall R."/>
            <person name="Spring S."/>
            <person name="Goker M."/>
            <person name="Sikorski J."/>
            <person name="Woyke T."/>
            <person name="Bristow J."/>
            <person name="Eisen J.A."/>
            <person name="Markowitz V."/>
            <person name="Hugenholtz P."/>
            <person name="Kyrpides N.C."/>
            <person name="Klenk H.P."/>
        </authorList>
    </citation>
    <scope>NUCLEOTIDE SEQUENCE [LARGE SCALE GENOMIC DNA]</scope>
    <source>
        <strain evidence="3">ATCC 33891 / DSM 2032 / 1pr3</strain>
    </source>
</reference>
<evidence type="ECO:0000313" key="3">
    <source>
        <dbReference type="Proteomes" id="UP000006365"/>
    </source>
</evidence>
<proteinExistence type="predicted"/>
<evidence type="ECO:0000313" key="2">
    <source>
        <dbReference type="EMBL" id="ADW18336.1"/>
    </source>
</evidence>
<dbReference type="KEGG" id="dpr:Despr_2192"/>
<gene>
    <name evidence="2" type="ordered locus">Despr_2192</name>
</gene>
<keyword evidence="3" id="KW-1185">Reference proteome</keyword>
<feature type="signal peptide" evidence="1">
    <location>
        <begin position="1"/>
        <end position="27"/>
    </location>
</feature>
<feature type="chain" id="PRO_5030522455" description="Lipoprotein" evidence="1">
    <location>
        <begin position="28"/>
        <end position="167"/>
    </location>
</feature>
<dbReference type="Proteomes" id="UP000006365">
    <property type="component" value="Chromosome"/>
</dbReference>
<evidence type="ECO:0000256" key="1">
    <source>
        <dbReference type="SAM" id="SignalP"/>
    </source>
</evidence>
<name>A0A7U3YMX2_DESPD</name>
<dbReference type="AlphaFoldDB" id="A0A7U3YMX2"/>
<organism evidence="2 3">
    <name type="scientific">Desulfobulbus propionicus (strain ATCC 33891 / DSM 2032 / VKM B-1956 / 1pr3)</name>
    <dbReference type="NCBI Taxonomy" id="577650"/>
    <lineage>
        <taxon>Bacteria</taxon>
        <taxon>Pseudomonadati</taxon>
        <taxon>Thermodesulfobacteriota</taxon>
        <taxon>Desulfobulbia</taxon>
        <taxon>Desulfobulbales</taxon>
        <taxon>Desulfobulbaceae</taxon>
        <taxon>Desulfobulbus</taxon>
    </lineage>
</organism>
<evidence type="ECO:0008006" key="4">
    <source>
        <dbReference type="Google" id="ProtNLM"/>
    </source>
</evidence>
<dbReference type="EMBL" id="CP002364">
    <property type="protein sequence ID" value="ADW18336.1"/>
    <property type="molecule type" value="Genomic_DNA"/>
</dbReference>
<accession>A0A7U3YMX2</accession>
<sequence>MKTNNGMKLVLFLGMAFMLLCAGCASSGSKMATDASGLPQMTNFADDIKDITLPTELQWDRKNSMVIKTESFRGGVFTYKGRAEIMSLKDYMIASMQDNKWRLVGETASKNIMLAFIKPNKTCMMVIAEGVLGKTELKLYVAIDKTGGGGAGSVGDSSGSFGESFSQ</sequence>
<protein>
    <recommendedName>
        <fullName evidence="4">Lipoprotein</fullName>
    </recommendedName>
</protein>
<keyword evidence="1" id="KW-0732">Signal</keyword>